<dbReference type="AlphaFoldDB" id="A0A2G8LR22"/>
<evidence type="ECO:0000259" key="9">
    <source>
        <dbReference type="PROSITE" id="PS51465"/>
    </source>
</evidence>
<dbReference type="PANTHER" id="PTHR11388">
    <property type="entry name" value="ORGANIC ANION TRANSPORTER"/>
    <property type="match status" value="1"/>
</dbReference>
<protein>
    <submittedName>
        <fullName evidence="10">Putative solute carrier organic anion transporter family member 2A1</fullName>
    </submittedName>
</protein>
<dbReference type="InterPro" id="IPR036259">
    <property type="entry name" value="MFS_trans_sf"/>
</dbReference>
<keyword evidence="6 8" id="KW-0472">Membrane</keyword>
<evidence type="ECO:0000256" key="6">
    <source>
        <dbReference type="ARBA" id="ARBA00023136"/>
    </source>
</evidence>
<name>A0A2G8LR22_STIJA</name>
<keyword evidence="5 8" id="KW-1133">Transmembrane helix</keyword>
<comment type="caution">
    <text evidence="10">The sequence shown here is derived from an EMBL/GenBank/DDBJ whole genome shotgun (WGS) entry which is preliminary data.</text>
</comment>
<evidence type="ECO:0000256" key="4">
    <source>
        <dbReference type="ARBA" id="ARBA00022692"/>
    </source>
</evidence>
<keyword evidence="4 8" id="KW-0812">Transmembrane</keyword>
<dbReference type="Gene3D" id="1.20.1250.20">
    <property type="entry name" value="MFS general substrate transporter like domains"/>
    <property type="match status" value="1"/>
</dbReference>
<evidence type="ECO:0000313" key="11">
    <source>
        <dbReference type="Proteomes" id="UP000230750"/>
    </source>
</evidence>
<dbReference type="GO" id="GO:0015347">
    <property type="term" value="F:sodium-independent organic anion transmembrane transporter activity"/>
    <property type="evidence" value="ECO:0007669"/>
    <property type="project" value="TreeGrafter"/>
</dbReference>
<feature type="transmembrane region" description="Helical" evidence="8">
    <location>
        <begin position="233"/>
        <end position="253"/>
    </location>
</feature>
<evidence type="ECO:0000313" key="10">
    <source>
        <dbReference type="EMBL" id="PIK62699.1"/>
    </source>
</evidence>
<evidence type="ECO:0000256" key="1">
    <source>
        <dbReference type="ARBA" id="ARBA00004651"/>
    </source>
</evidence>
<evidence type="ECO:0000256" key="2">
    <source>
        <dbReference type="ARBA" id="ARBA00009657"/>
    </source>
</evidence>
<organism evidence="10 11">
    <name type="scientific">Stichopus japonicus</name>
    <name type="common">Sea cucumber</name>
    <dbReference type="NCBI Taxonomy" id="307972"/>
    <lineage>
        <taxon>Eukaryota</taxon>
        <taxon>Metazoa</taxon>
        <taxon>Echinodermata</taxon>
        <taxon>Eleutherozoa</taxon>
        <taxon>Echinozoa</taxon>
        <taxon>Holothuroidea</taxon>
        <taxon>Aspidochirotacea</taxon>
        <taxon>Aspidochirotida</taxon>
        <taxon>Stichopodidae</taxon>
        <taxon>Apostichopus</taxon>
    </lineage>
</organism>
<dbReference type="InterPro" id="IPR036058">
    <property type="entry name" value="Kazal_dom_sf"/>
</dbReference>
<comment type="similarity">
    <text evidence="2">Belongs to the organo anion transporter (TC 2.A.60) family.</text>
</comment>
<dbReference type="Gene3D" id="3.30.60.30">
    <property type="match status" value="1"/>
</dbReference>
<reference evidence="10 11" key="1">
    <citation type="journal article" date="2017" name="PLoS Biol.">
        <title>The sea cucumber genome provides insights into morphological evolution and visceral regeneration.</title>
        <authorList>
            <person name="Zhang X."/>
            <person name="Sun L."/>
            <person name="Yuan J."/>
            <person name="Sun Y."/>
            <person name="Gao Y."/>
            <person name="Zhang L."/>
            <person name="Li S."/>
            <person name="Dai H."/>
            <person name="Hamel J.F."/>
            <person name="Liu C."/>
            <person name="Yu Y."/>
            <person name="Liu S."/>
            <person name="Lin W."/>
            <person name="Guo K."/>
            <person name="Jin S."/>
            <person name="Xu P."/>
            <person name="Storey K.B."/>
            <person name="Huan P."/>
            <person name="Zhang T."/>
            <person name="Zhou Y."/>
            <person name="Zhang J."/>
            <person name="Lin C."/>
            <person name="Li X."/>
            <person name="Xing L."/>
            <person name="Huo D."/>
            <person name="Sun M."/>
            <person name="Wang L."/>
            <person name="Mercier A."/>
            <person name="Li F."/>
            <person name="Yang H."/>
            <person name="Xiang J."/>
        </authorList>
    </citation>
    <scope>NUCLEOTIDE SEQUENCE [LARGE SCALE GENOMIC DNA]</scope>
    <source>
        <strain evidence="10">Shaxun</strain>
        <tissue evidence="10">Muscle</tissue>
    </source>
</reference>
<dbReference type="Pfam" id="PF07648">
    <property type="entry name" value="Kazal_2"/>
    <property type="match status" value="1"/>
</dbReference>
<evidence type="ECO:0000256" key="7">
    <source>
        <dbReference type="ARBA" id="ARBA00023157"/>
    </source>
</evidence>
<feature type="domain" description="Kazal-like" evidence="9">
    <location>
        <begin position="282"/>
        <end position="340"/>
    </location>
</feature>
<dbReference type="PROSITE" id="PS51465">
    <property type="entry name" value="KAZAL_2"/>
    <property type="match status" value="1"/>
</dbReference>
<proteinExistence type="inferred from homology"/>
<dbReference type="Proteomes" id="UP000230750">
    <property type="component" value="Unassembled WGS sequence"/>
</dbReference>
<evidence type="ECO:0000256" key="3">
    <source>
        <dbReference type="ARBA" id="ARBA00022475"/>
    </source>
</evidence>
<feature type="transmembrane region" description="Helical" evidence="8">
    <location>
        <begin position="197"/>
        <end position="221"/>
    </location>
</feature>
<keyword evidence="11" id="KW-1185">Reference proteome</keyword>
<accession>A0A2G8LR22</accession>
<evidence type="ECO:0000256" key="8">
    <source>
        <dbReference type="SAM" id="Phobius"/>
    </source>
</evidence>
<dbReference type="PANTHER" id="PTHR11388:SF142">
    <property type="entry name" value="SOLUTE CARRIER ORGANIC ANION TRANSPORTER FAMILY MEMBER 5A1"/>
    <property type="match status" value="1"/>
</dbReference>
<gene>
    <name evidence="10" type="ORF">BSL78_00394</name>
</gene>
<dbReference type="GO" id="GO:0016323">
    <property type="term" value="C:basolateral plasma membrane"/>
    <property type="evidence" value="ECO:0007669"/>
    <property type="project" value="TreeGrafter"/>
</dbReference>
<keyword evidence="3" id="KW-1003">Cell membrane</keyword>
<dbReference type="SUPFAM" id="SSF100895">
    <property type="entry name" value="Kazal-type serine protease inhibitors"/>
    <property type="match status" value="1"/>
</dbReference>
<dbReference type="InterPro" id="IPR002350">
    <property type="entry name" value="Kazal_dom"/>
</dbReference>
<sequence length="479" mass="52793">MCTDVYGSRQRGNLDIADAYNSNYINVALYSEGREKGFYFSTFAVGAALGFGLATVCLSFPAYIRNEAYVSSVQSNKDPRWIGAWWLGFLIIGSVQLICAIPLFCFPKYLPKAKDAYDDSSGNEYLAATTEEIHIVQEEAGLIGFMKGLLKSVWRVFTNPTIFWLIICFIFLSGFISSFPLFGTKYLQIQFGLRPEVAAVVFGAVLLPAGVSGNIFGGFLIKRFARTRLQLATILLIISTACVMVDPLALVLGCQNKDIAGLTVHYPTENINANISDLGSPDGIDSACNDDCDCPVSYNPVCGADGITYSTPCHAGCQGSSILSENGTEVITYINCSCITQRYVGNEGSPHLDQLTNPIDQWQFRYRILLAKYSFDFAYLTIPFPFRSFSPWTGFIPGPIYYGAAIDTACLLFQSSCGQSGNCLVYDIEKFRYVFNGITLTLQVLATLAVFACYLTVRLDRKDRKKIVEPVALKKDIVD</sequence>
<dbReference type="OrthoDB" id="5062115at2759"/>
<dbReference type="EMBL" id="MRZV01000007">
    <property type="protein sequence ID" value="PIK62699.1"/>
    <property type="molecule type" value="Genomic_DNA"/>
</dbReference>
<feature type="transmembrane region" description="Helical" evidence="8">
    <location>
        <begin position="433"/>
        <end position="457"/>
    </location>
</feature>
<dbReference type="SUPFAM" id="SSF103473">
    <property type="entry name" value="MFS general substrate transporter"/>
    <property type="match status" value="1"/>
</dbReference>
<evidence type="ECO:0000256" key="5">
    <source>
        <dbReference type="ARBA" id="ARBA00022989"/>
    </source>
</evidence>
<dbReference type="GO" id="GO:0043252">
    <property type="term" value="P:sodium-independent organic anion transport"/>
    <property type="evidence" value="ECO:0007669"/>
    <property type="project" value="TreeGrafter"/>
</dbReference>
<dbReference type="InterPro" id="IPR004156">
    <property type="entry name" value="OATP"/>
</dbReference>
<dbReference type="Pfam" id="PF03137">
    <property type="entry name" value="OATP"/>
    <property type="match status" value="2"/>
</dbReference>
<feature type="transmembrane region" description="Helical" evidence="8">
    <location>
        <begin position="38"/>
        <end position="64"/>
    </location>
</feature>
<feature type="transmembrane region" description="Helical" evidence="8">
    <location>
        <begin position="156"/>
        <end position="177"/>
    </location>
</feature>
<comment type="subcellular location">
    <subcellularLocation>
        <location evidence="1">Cell membrane</location>
        <topology evidence="1">Multi-pass membrane protein</topology>
    </subcellularLocation>
</comment>
<feature type="transmembrane region" description="Helical" evidence="8">
    <location>
        <begin position="84"/>
        <end position="106"/>
    </location>
</feature>
<keyword evidence="7" id="KW-1015">Disulfide bond</keyword>